<gene>
    <name evidence="5" type="ORF">AWZ03_000376</name>
</gene>
<keyword evidence="2" id="KW-0862">Zinc</keyword>
<proteinExistence type="inferred from homology"/>
<keyword evidence="1" id="KW-0479">Metal-binding</keyword>
<comment type="similarity">
    <text evidence="3">Belongs to the yippee family.</text>
</comment>
<accession>A0A484C401</accession>
<protein>
    <recommendedName>
        <fullName evidence="3">Protein yippee-like</fullName>
    </recommendedName>
</protein>
<evidence type="ECO:0000313" key="6">
    <source>
        <dbReference type="Proteomes" id="UP000295192"/>
    </source>
</evidence>
<sequence length="112" mass="12713">MVRKTINHIFRCSECFTAISDEGEIICKEAGCIFINNAFNVLLQESVLAGAGLEMRPVLCAGCHHLVGYQFEKNDLFPSHLNKFVLCCEFVTMWTDEDVQFKPMLPFGFEDV</sequence>
<evidence type="ECO:0000256" key="1">
    <source>
        <dbReference type="ARBA" id="ARBA00022723"/>
    </source>
</evidence>
<reference evidence="5 6" key="1">
    <citation type="journal article" date="2019" name="J. Hered.">
        <title>An Improved Genome Assembly for Drosophila navojoa, the Basal Species in the mojavensis Cluster.</title>
        <authorList>
            <person name="Vanderlinde T."/>
            <person name="Dupim E.G."/>
            <person name="Nazario-Yepiz N.O."/>
            <person name="Carvalho A.B."/>
        </authorList>
    </citation>
    <scope>NUCLEOTIDE SEQUENCE [LARGE SCALE GENOMIC DNA]</scope>
    <source>
        <strain evidence="5">Navoj_Jal97</strain>
        <tissue evidence="5">Whole organism</tissue>
    </source>
</reference>
<feature type="domain" description="Yippee/Mis18/Cereblon" evidence="4">
    <location>
        <begin position="9"/>
        <end position="75"/>
    </location>
</feature>
<keyword evidence="6" id="KW-1185">Reference proteome</keyword>
<evidence type="ECO:0000256" key="2">
    <source>
        <dbReference type="ARBA" id="ARBA00022833"/>
    </source>
</evidence>
<organism evidence="5 6">
    <name type="scientific">Drosophila navojoa</name>
    <name type="common">Fruit fly</name>
    <dbReference type="NCBI Taxonomy" id="7232"/>
    <lineage>
        <taxon>Eukaryota</taxon>
        <taxon>Metazoa</taxon>
        <taxon>Ecdysozoa</taxon>
        <taxon>Arthropoda</taxon>
        <taxon>Hexapoda</taxon>
        <taxon>Insecta</taxon>
        <taxon>Pterygota</taxon>
        <taxon>Neoptera</taxon>
        <taxon>Endopterygota</taxon>
        <taxon>Diptera</taxon>
        <taxon>Brachycera</taxon>
        <taxon>Muscomorpha</taxon>
        <taxon>Ephydroidea</taxon>
        <taxon>Drosophilidae</taxon>
        <taxon>Drosophila</taxon>
    </lineage>
</organism>
<dbReference type="Proteomes" id="UP000295192">
    <property type="component" value="Unassembled WGS sequence"/>
</dbReference>
<dbReference type="Pfam" id="PF03226">
    <property type="entry name" value="Yippee-Mis18"/>
    <property type="match status" value="1"/>
</dbReference>
<name>A0A484C401_DRONA</name>
<comment type="caution">
    <text evidence="5">The sequence shown here is derived from an EMBL/GenBank/DDBJ whole genome shotgun (WGS) entry which is preliminary data.</text>
</comment>
<dbReference type="GO" id="GO:0046872">
    <property type="term" value="F:metal ion binding"/>
    <property type="evidence" value="ECO:0007669"/>
    <property type="project" value="UniProtKB-KW"/>
</dbReference>
<evidence type="ECO:0000256" key="3">
    <source>
        <dbReference type="RuleBase" id="RU110713"/>
    </source>
</evidence>
<dbReference type="InterPro" id="IPR004910">
    <property type="entry name" value="Yippee/Mis18/Cereblon"/>
</dbReference>
<evidence type="ECO:0000313" key="5">
    <source>
        <dbReference type="EMBL" id="TDG53561.1"/>
    </source>
</evidence>
<evidence type="ECO:0000259" key="4">
    <source>
        <dbReference type="Pfam" id="PF03226"/>
    </source>
</evidence>
<dbReference type="EMBL" id="LSRL02000001">
    <property type="protein sequence ID" value="TDG53561.1"/>
    <property type="molecule type" value="Genomic_DNA"/>
</dbReference>
<dbReference type="AlphaFoldDB" id="A0A484C401"/>